<dbReference type="Pfam" id="PF14450">
    <property type="entry name" value="FtsA"/>
    <property type="match status" value="1"/>
</dbReference>
<dbReference type="InterPro" id="IPR050696">
    <property type="entry name" value="FtsA/MreB"/>
</dbReference>
<dbReference type="PANTHER" id="PTHR32432:SF3">
    <property type="entry name" value="ETHANOLAMINE UTILIZATION PROTEIN EUTJ"/>
    <property type="match status" value="1"/>
</dbReference>
<dbReference type="SUPFAM" id="SSF53067">
    <property type="entry name" value="Actin-like ATPase domain"/>
    <property type="match status" value="2"/>
</dbReference>
<organism evidence="3 4">
    <name type="scientific">Carboxydocella sporoproducens DSM 16521</name>
    <dbReference type="NCBI Taxonomy" id="1121270"/>
    <lineage>
        <taxon>Bacteria</taxon>
        <taxon>Bacillati</taxon>
        <taxon>Bacillota</taxon>
        <taxon>Clostridia</taxon>
        <taxon>Eubacteriales</taxon>
        <taxon>Clostridiales Family XVI. Incertae Sedis</taxon>
        <taxon>Carboxydocella</taxon>
    </lineage>
</organism>
<keyword evidence="3" id="KW-0132">Cell division</keyword>
<dbReference type="SMART" id="SM00842">
    <property type="entry name" value="FtsA"/>
    <property type="match status" value="1"/>
</dbReference>
<gene>
    <name evidence="3" type="ORF">SAMN02745885_02052</name>
</gene>
<keyword evidence="4" id="KW-1185">Reference proteome</keyword>
<dbReference type="InterPro" id="IPR003494">
    <property type="entry name" value="SHS2_FtsA"/>
</dbReference>
<sequence>MVLDIGTRTLIGLILKQEEKGLKVVTCQRWEHPDRAMLDGQIHDIPAVAAAVKHVVGQLAKKARRPIRSVAVAAAGRSLRTERVRLEKDWDWGKPVQAGDISELEEEALQQARSNVTRTRLDWHYQCVGYSIVHYYLSGQPIANLVGQRGNRIGVELIATFLPREVVDSLQAVLDMTGLSMDSLTLEPIAAARVVIPPAMRQLSLALVDIGAGTADIAVTQQGAIQGYGMVPEAGDEITEALAQLLLLDFNEAERLKRWLNQKDKLEYTDILGQKHHAESSEIIKLLEPRVRELAQKIGQQILAIAPKGVQAVLLVGGGALTPGLAPLLADELGLSSNRVGIKGKDALQQWVNKWPKDFDGPDMITPLGIGLTALAGENLKRFRCSVNGQDIDVFGWQSPQVLEVLREAGVPLREILGKPGMALSFTLNGQLRLVKGEAGQPGQIWLNGQLVDYSARVRPGDRIDYSPGQPGADARVRVKEIWEGEEYSRFWFNGQEVRWPWTVKINGQTVTWDSFIPDLATVEIGLDLTVAQFLQGQQIEIEKGEIYLNKQPAGLEAKIRPGDWIEYEVRRETIIVDLEGQAREIEWQEGMLVVHALDLVGFVPKPPWPGAKAILLVNDKISQFSQALQPGDLVKLYWQKEE</sequence>
<dbReference type="AlphaFoldDB" id="A0A1T4RD50"/>
<evidence type="ECO:0000313" key="3">
    <source>
        <dbReference type="EMBL" id="SKA13875.1"/>
    </source>
</evidence>
<dbReference type="GO" id="GO:0051301">
    <property type="term" value="P:cell division"/>
    <property type="evidence" value="ECO:0007669"/>
    <property type="project" value="UniProtKB-KW"/>
</dbReference>
<accession>A0A1T4RD50</accession>
<reference evidence="4" key="1">
    <citation type="submission" date="2017-02" db="EMBL/GenBank/DDBJ databases">
        <authorList>
            <person name="Varghese N."/>
            <person name="Submissions S."/>
        </authorList>
    </citation>
    <scope>NUCLEOTIDE SEQUENCE [LARGE SCALE GENOMIC DNA]</scope>
    <source>
        <strain evidence="4">DSM 16521</strain>
    </source>
</reference>
<keyword evidence="1" id="KW-0694">RNA-binding</keyword>
<proteinExistence type="predicted"/>
<evidence type="ECO:0000259" key="2">
    <source>
        <dbReference type="SMART" id="SM00842"/>
    </source>
</evidence>
<dbReference type="CDD" id="cd24004">
    <property type="entry name" value="ASKHA_NBD_PilM-like"/>
    <property type="match status" value="1"/>
</dbReference>
<keyword evidence="3" id="KW-0131">Cell cycle</keyword>
<feature type="domain" description="SHS2" evidence="2">
    <location>
        <begin position="2"/>
        <end position="195"/>
    </location>
</feature>
<protein>
    <submittedName>
        <fullName evidence="3">Cell division protein FtsA</fullName>
    </submittedName>
</protein>
<dbReference type="EMBL" id="FUXM01000028">
    <property type="protein sequence ID" value="SKA13875.1"/>
    <property type="molecule type" value="Genomic_DNA"/>
</dbReference>
<dbReference type="Proteomes" id="UP000189933">
    <property type="component" value="Unassembled WGS sequence"/>
</dbReference>
<evidence type="ECO:0000313" key="4">
    <source>
        <dbReference type="Proteomes" id="UP000189933"/>
    </source>
</evidence>
<dbReference type="PANTHER" id="PTHR32432">
    <property type="entry name" value="CELL DIVISION PROTEIN FTSA-RELATED"/>
    <property type="match status" value="1"/>
</dbReference>
<name>A0A1T4RD50_9FIRM</name>
<dbReference type="GO" id="GO:0003723">
    <property type="term" value="F:RNA binding"/>
    <property type="evidence" value="ECO:0007669"/>
    <property type="project" value="UniProtKB-KW"/>
</dbReference>
<evidence type="ECO:0000256" key="1">
    <source>
        <dbReference type="PROSITE-ProRule" id="PRU00182"/>
    </source>
</evidence>
<dbReference type="PROSITE" id="PS50889">
    <property type="entry name" value="S4"/>
    <property type="match status" value="2"/>
</dbReference>
<dbReference type="Gene3D" id="3.30.1490.300">
    <property type="match status" value="1"/>
</dbReference>
<dbReference type="InterPro" id="IPR043129">
    <property type="entry name" value="ATPase_NBD"/>
</dbReference>
<dbReference type="Gene3D" id="3.30.420.40">
    <property type="match status" value="2"/>
</dbReference>